<comment type="function">
    <text evidence="2 12">Ferredoxins are iron-sulfur proteins that transfer electrons in a wide variety of metabolic reactions.</text>
</comment>
<dbReference type="Pfam" id="PF00037">
    <property type="entry name" value="Fer4"/>
    <property type="match status" value="1"/>
</dbReference>
<dbReference type="PROSITE" id="PS00198">
    <property type="entry name" value="4FE4S_FER_1"/>
    <property type="match status" value="1"/>
</dbReference>
<keyword evidence="6 12" id="KW-0479">Metal-binding</keyword>
<dbReference type="OrthoDB" id="9803397at2"/>
<feature type="domain" description="4Fe-4S ferredoxin-type" evidence="13">
    <location>
        <begin position="31"/>
        <end position="60"/>
    </location>
</feature>
<dbReference type="EMBL" id="RJKE01000001">
    <property type="protein sequence ID" value="ROO86562.1"/>
    <property type="molecule type" value="Genomic_DNA"/>
</dbReference>
<dbReference type="SUPFAM" id="SSF54862">
    <property type="entry name" value="4Fe-4S ferredoxins"/>
    <property type="match status" value="1"/>
</dbReference>
<keyword evidence="10 12" id="KW-0411">Iron-sulfur</keyword>
<protein>
    <recommendedName>
        <fullName evidence="3 12">Ferredoxin</fullName>
    </recommendedName>
</protein>
<comment type="cofactor">
    <cofactor evidence="1 12">
        <name>[4Fe-4S] cluster</name>
        <dbReference type="ChEBI" id="CHEBI:49883"/>
    </cofactor>
</comment>
<evidence type="ECO:0000256" key="10">
    <source>
        <dbReference type="ARBA" id="ARBA00023014"/>
    </source>
</evidence>
<evidence type="ECO:0000256" key="5">
    <source>
        <dbReference type="ARBA" id="ARBA00022485"/>
    </source>
</evidence>
<keyword evidence="9 12" id="KW-0408">Iron</keyword>
<evidence type="ECO:0000256" key="12">
    <source>
        <dbReference type="RuleBase" id="RU365098"/>
    </source>
</evidence>
<evidence type="ECO:0000256" key="3">
    <source>
        <dbReference type="ARBA" id="ARBA00013529"/>
    </source>
</evidence>
<dbReference type="PRINTS" id="PR00354">
    <property type="entry name" value="7FE8SFRDOXIN"/>
</dbReference>
<dbReference type="InterPro" id="IPR017900">
    <property type="entry name" value="4Fe4S_Fe_S_CS"/>
</dbReference>
<accession>A0A3N1CZ87</accession>
<keyword evidence="7" id="KW-0677">Repeat</keyword>
<dbReference type="RefSeq" id="WP_123665950.1">
    <property type="nucleotide sequence ID" value="NZ_RJKE01000001.1"/>
</dbReference>
<dbReference type="GO" id="GO:0051539">
    <property type="term" value="F:4 iron, 4 sulfur cluster binding"/>
    <property type="evidence" value="ECO:0007669"/>
    <property type="project" value="UniProtKB-UniRule"/>
</dbReference>
<evidence type="ECO:0000256" key="6">
    <source>
        <dbReference type="ARBA" id="ARBA00022723"/>
    </source>
</evidence>
<evidence type="ECO:0000256" key="2">
    <source>
        <dbReference type="ARBA" id="ARBA00003532"/>
    </source>
</evidence>
<evidence type="ECO:0000256" key="4">
    <source>
        <dbReference type="ARBA" id="ARBA00022448"/>
    </source>
</evidence>
<sequence length="109" mass="11678">MAYVVAQPCVDVLDRSCVDACPVDCIYPGERMAYIQPDECVDCGACEQVCPVGAIYYEEDLPEDWGTYTRINAEVFIEVGALGGASGMATDALPDHELVAALPRKEASA</sequence>
<evidence type="ECO:0000313" key="15">
    <source>
        <dbReference type="Proteomes" id="UP000272400"/>
    </source>
</evidence>
<dbReference type="InterPro" id="IPR000813">
    <property type="entry name" value="7Fe_ferredoxin"/>
</dbReference>
<evidence type="ECO:0000256" key="9">
    <source>
        <dbReference type="ARBA" id="ARBA00023004"/>
    </source>
</evidence>
<comment type="cofactor">
    <cofactor evidence="12">
        <name>[3Fe-4S] cluster</name>
        <dbReference type="ChEBI" id="CHEBI:21137"/>
    </cofactor>
    <text evidence="12">Binds 1 [3Fe-4S] cluster.</text>
</comment>
<keyword evidence="5 12" id="KW-0004">4Fe-4S</keyword>
<keyword evidence="4 12" id="KW-0813">Transport</keyword>
<dbReference type="Gene3D" id="3.30.70.20">
    <property type="match status" value="1"/>
</dbReference>
<evidence type="ECO:0000256" key="7">
    <source>
        <dbReference type="ARBA" id="ARBA00022737"/>
    </source>
</evidence>
<name>A0A3N1CZ87_9ACTN</name>
<keyword evidence="8 12" id="KW-0249">Electron transport</keyword>
<comment type="caution">
    <text evidence="14">The sequence shown here is derived from an EMBL/GenBank/DDBJ whole genome shotgun (WGS) entry which is preliminary data.</text>
</comment>
<organism evidence="14 15">
    <name type="scientific">Actinocorallia herbida</name>
    <dbReference type="NCBI Taxonomy" id="58109"/>
    <lineage>
        <taxon>Bacteria</taxon>
        <taxon>Bacillati</taxon>
        <taxon>Actinomycetota</taxon>
        <taxon>Actinomycetes</taxon>
        <taxon>Streptosporangiales</taxon>
        <taxon>Thermomonosporaceae</taxon>
        <taxon>Actinocorallia</taxon>
    </lineage>
</organism>
<dbReference type="PANTHER" id="PTHR42859">
    <property type="entry name" value="OXIDOREDUCTASE"/>
    <property type="match status" value="1"/>
</dbReference>
<reference evidence="14 15" key="1">
    <citation type="submission" date="2018-11" db="EMBL/GenBank/DDBJ databases">
        <title>Sequencing the genomes of 1000 actinobacteria strains.</title>
        <authorList>
            <person name="Klenk H.-P."/>
        </authorList>
    </citation>
    <scope>NUCLEOTIDE SEQUENCE [LARGE SCALE GENOMIC DNA]</scope>
    <source>
        <strain evidence="14 15">DSM 44254</strain>
    </source>
</reference>
<dbReference type="AlphaFoldDB" id="A0A3N1CZ87"/>
<dbReference type="GO" id="GO:0051538">
    <property type="term" value="F:3 iron, 4 sulfur cluster binding"/>
    <property type="evidence" value="ECO:0007669"/>
    <property type="project" value="UniProtKB-UniRule"/>
</dbReference>
<dbReference type="GO" id="GO:0009055">
    <property type="term" value="F:electron transfer activity"/>
    <property type="evidence" value="ECO:0007669"/>
    <property type="project" value="UniProtKB-UniRule"/>
</dbReference>
<proteinExistence type="predicted"/>
<dbReference type="GO" id="GO:0046872">
    <property type="term" value="F:metal ion binding"/>
    <property type="evidence" value="ECO:0007669"/>
    <property type="project" value="UniProtKB-UniRule"/>
</dbReference>
<dbReference type="Proteomes" id="UP000272400">
    <property type="component" value="Unassembled WGS sequence"/>
</dbReference>
<dbReference type="PROSITE" id="PS51379">
    <property type="entry name" value="4FE4S_FER_2"/>
    <property type="match status" value="1"/>
</dbReference>
<keyword evidence="11 12" id="KW-0003">3Fe-4S</keyword>
<evidence type="ECO:0000313" key="14">
    <source>
        <dbReference type="EMBL" id="ROO86562.1"/>
    </source>
</evidence>
<keyword evidence="15" id="KW-1185">Reference proteome</keyword>
<evidence type="ECO:0000256" key="1">
    <source>
        <dbReference type="ARBA" id="ARBA00001966"/>
    </source>
</evidence>
<dbReference type="NCBIfam" id="NF045480">
    <property type="entry name" value="FdxA_Actino"/>
    <property type="match status" value="1"/>
</dbReference>
<evidence type="ECO:0000256" key="8">
    <source>
        <dbReference type="ARBA" id="ARBA00022982"/>
    </source>
</evidence>
<evidence type="ECO:0000259" key="13">
    <source>
        <dbReference type="PROSITE" id="PS51379"/>
    </source>
</evidence>
<gene>
    <name evidence="14" type="ORF">EDD29_4135</name>
</gene>
<evidence type="ECO:0000256" key="11">
    <source>
        <dbReference type="ARBA" id="ARBA00023291"/>
    </source>
</evidence>
<dbReference type="InterPro" id="IPR050294">
    <property type="entry name" value="RnfB_subfamily"/>
</dbReference>
<dbReference type="PANTHER" id="PTHR42859:SF2">
    <property type="entry name" value="FERREDOXIN"/>
    <property type="match status" value="1"/>
</dbReference>
<dbReference type="InterPro" id="IPR017896">
    <property type="entry name" value="4Fe4S_Fe-S-bd"/>
</dbReference>
<dbReference type="InterPro" id="IPR054830">
    <property type="entry name" value="FdxA_Actino"/>
</dbReference>